<dbReference type="OrthoDB" id="9766390at2"/>
<keyword evidence="3" id="KW-1185">Reference proteome</keyword>
<accession>A0A1I0DGY7</accession>
<dbReference type="PROSITE" id="PS51257">
    <property type="entry name" value="PROKAR_LIPOPROTEIN"/>
    <property type="match status" value="1"/>
</dbReference>
<protein>
    <submittedName>
        <fullName evidence="2">AsmA family protein</fullName>
    </submittedName>
</protein>
<dbReference type="RefSeq" id="WP_090659146.1">
    <property type="nucleotide sequence ID" value="NZ_FOIA01000020.1"/>
</dbReference>
<dbReference type="EMBL" id="FOIA01000020">
    <property type="protein sequence ID" value="SET31695.1"/>
    <property type="molecule type" value="Genomic_DNA"/>
</dbReference>
<dbReference type="AlphaFoldDB" id="A0A1I0DGY7"/>
<name>A0A1I0DGY7_9PROT</name>
<dbReference type="PANTHER" id="PTHR30441:SF4">
    <property type="entry name" value="PROTEIN ASMA"/>
    <property type="match status" value="1"/>
</dbReference>
<gene>
    <name evidence="2" type="ORF">SAMN05216326_12017</name>
</gene>
<evidence type="ECO:0000259" key="1">
    <source>
        <dbReference type="Pfam" id="PF05170"/>
    </source>
</evidence>
<dbReference type="InterPro" id="IPR007844">
    <property type="entry name" value="AsmA"/>
</dbReference>
<proteinExistence type="predicted"/>
<evidence type="ECO:0000313" key="3">
    <source>
        <dbReference type="Proteomes" id="UP000199345"/>
    </source>
</evidence>
<dbReference type="GO" id="GO:0090313">
    <property type="term" value="P:regulation of protein targeting to membrane"/>
    <property type="evidence" value="ECO:0007669"/>
    <property type="project" value="TreeGrafter"/>
</dbReference>
<dbReference type="Proteomes" id="UP000199345">
    <property type="component" value="Unassembled WGS sequence"/>
</dbReference>
<dbReference type="Pfam" id="PF05170">
    <property type="entry name" value="AsmA"/>
    <property type="match status" value="1"/>
</dbReference>
<organism evidence="2 3">
    <name type="scientific">Nitrosomonas marina</name>
    <dbReference type="NCBI Taxonomy" id="917"/>
    <lineage>
        <taxon>Bacteria</taxon>
        <taxon>Pseudomonadati</taxon>
        <taxon>Pseudomonadota</taxon>
        <taxon>Betaproteobacteria</taxon>
        <taxon>Nitrosomonadales</taxon>
        <taxon>Nitrosomonadaceae</taxon>
        <taxon>Nitrosomonas</taxon>
    </lineage>
</organism>
<evidence type="ECO:0000313" key="2">
    <source>
        <dbReference type="EMBL" id="SET31695.1"/>
    </source>
</evidence>
<feature type="domain" description="AsmA" evidence="1">
    <location>
        <begin position="8"/>
        <end position="178"/>
    </location>
</feature>
<reference evidence="3" key="1">
    <citation type="submission" date="2016-10" db="EMBL/GenBank/DDBJ databases">
        <authorList>
            <person name="Varghese N."/>
            <person name="Submissions S."/>
        </authorList>
    </citation>
    <scope>NUCLEOTIDE SEQUENCE [LARGE SCALE GENOMIC DNA]</scope>
    <source>
        <strain evidence="3">Nm71</strain>
    </source>
</reference>
<dbReference type="PANTHER" id="PTHR30441">
    <property type="entry name" value="DUF748 DOMAIN-CONTAINING PROTEIN"/>
    <property type="match status" value="1"/>
</dbReference>
<dbReference type="InterPro" id="IPR052894">
    <property type="entry name" value="AsmA-related"/>
</dbReference>
<dbReference type="GO" id="GO:0005886">
    <property type="term" value="C:plasma membrane"/>
    <property type="evidence" value="ECO:0007669"/>
    <property type="project" value="TreeGrafter"/>
</dbReference>
<sequence length="447" mass="49974">MQRFFLFALVSIAVLACVVSILIMSIFFVPNNFKPLIEQWARIDSQRTLTIGGDVRVDFNNPQVIIHVSDVTLSEFRQDTPFVTIEEAQLSLAPGQLWNQRIIVDNVVIKGLRAQLIRDRNGRFNIEDLLTQSEKPLPFALEIKRAEMTGSDFVLRDEVTQHRIEFSQIHMATGRVTAAFVETLALTVPLIEAEQAVFKNDDASMENKLDMALAMQLDVKQLEFNETGLSDGSAVFSLRDIEADSYMNVRFSILEIDQFEQADEALANVHLDTEMTVQHGLQIMQLVLGTTLTVGKGGKQWLFTDIESEFTDFHPELLRGPVRGRFGGNLKLDISAEHVQAELQGILADSRFNVTSSIQNFTNPVATVDIELDALDLDALVATDKFNTPQKDVDSNGLPDFSFLSDLELNGEITIGLLTAGGVRFSGLHFVVTPDDQNLFDLNNFRH</sequence>